<organism evidence="8 9">
    <name type="scientific">Cellulosimicrobium arenosum</name>
    <dbReference type="NCBI Taxonomy" id="2708133"/>
    <lineage>
        <taxon>Bacteria</taxon>
        <taxon>Bacillati</taxon>
        <taxon>Actinomycetota</taxon>
        <taxon>Actinomycetes</taxon>
        <taxon>Micrococcales</taxon>
        <taxon>Promicromonosporaceae</taxon>
        <taxon>Cellulosimicrobium</taxon>
    </lineage>
</organism>
<evidence type="ECO:0000256" key="2">
    <source>
        <dbReference type="ARBA" id="ARBA00012150"/>
    </source>
</evidence>
<dbReference type="Pfam" id="PF00708">
    <property type="entry name" value="Acylphosphatase"/>
    <property type="match status" value="1"/>
</dbReference>
<dbReference type="Gene3D" id="3.30.70.100">
    <property type="match status" value="1"/>
</dbReference>
<dbReference type="PROSITE" id="PS00150">
    <property type="entry name" value="ACYLPHOSPHATASE_1"/>
    <property type="match status" value="1"/>
</dbReference>
<comment type="caution">
    <text evidence="8">The sequence shown here is derived from an EMBL/GenBank/DDBJ whole genome shotgun (WGS) entry which is preliminary data.</text>
</comment>
<comment type="similarity">
    <text evidence="1 6">Belongs to the acylphosphatase family.</text>
</comment>
<dbReference type="InterPro" id="IPR001792">
    <property type="entry name" value="Acylphosphatase-like_dom"/>
</dbReference>
<feature type="active site" evidence="5">
    <location>
        <position position="21"/>
    </location>
</feature>
<reference evidence="8" key="2">
    <citation type="submission" date="2020-09" db="EMBL/GenBank/DDBJ databases">
        <authorList>
            <person name="Yu Y."/>
        </authorList>
    </citation>
    <scope>NUCLEOTIDE SEQUENCE</scope>
    <source>
        <strain evidence="8">KCTC 49039</strain>
    </source>
</reference>
<keyword evidence="9" id="KW-1185">Reference proteome</keyword>
<gene>
    <name evidence="8" type="ORF">IF651_03905</name>
</gene>
<dbReference type="SUPFAM" id="SSF54975">
    <property type="entry name" value="Acylphosphatase/BLUF domain-like"/>
    <property type="match status" value="1"/>
</dbReference>
<evidence type="ECO:0000256" key="4">
    <source>
        <dbReference type="ARBA" id="ARBA00047645"/>
    </source>
</evidence>
<dbReference type="InterPro" id="IPR017968">
    <property type="entry name" value="Acylphosphatase_CS"/>
</dbReference>
<feature type="active site" evidence="5">
    <location>
        <position position="39"/>
    </location>
</feature>
<evidence type="ECO:0000256" key="6">
    <source>
        <dbReference type="RuleBase" id="RU004168"/>
    </source>
</evidence>
<evidence type="ECO:0000256" key="3">
    <source>
        <dbReference type="ARBA" id="ARBA00015991"/>
    </source>
</evidence>
<proteinExistence type="inferred from homology"/>
<dbReference type="EC" id="3.6.1.7" evidence="2 5"/>
<evidence type="ECO:0000256" key="5">
    <source>
        <dbReference type="PROSITE-ProRule" id="PRU00520"/>
    </source>
</evidence>
<accession>A0A927IZ75</accession>
<dbReference type="RefSeq" id="WP_191827766.1">
    <property type="nucleotide sequence ID" value="NZ_JACYHB010000002.1"/>
</dbReference>
<dbReference type="EMBL" id="JACYHB010000002">
    <property type="protein sequence ID" value="MBD8078204.1"/>
    <property type="molecule type" value="Genomic_DNA"/>
</dbReference>
<protein>
    <recommendedName>
        <fullName evidence="3 5">acylphosphatase</fullName>
        <ecNumber evidence="2 5">3.6.1.7</ecNumber>
    </recommendedName>
</protein>
<dbReference type="PANTHER" id="PTHR47268">
    <property type="entry name" value="ACYLPHOSPHATASE"/>
    <property type="match status" value="1"/>
</dbReference>
<dbReference type="PANTHER" id="PTHR47268:SF4">
    <property type="entry name" value="ACYLPHOSPHATASE"/>
    <property type="match status" value="1"/>
</dbReference>
<keyword evidence="5" id="KW-0378">Hydrolase</keyword>
<dbReference type="AlphaFoldDB" id="A0A927IZ75"/>
<dbReference type="InterPro" id="IPR020456">
    <property type="entry name" value="Acylphosphatase"/>
</dbReference>
<reference evidence="8" key="1">
    <citation type="journal article" date="2018" name="Curr. Microbiol.">
        <title>Cellulosimicrobium arenosum sp. nov., Isolated from Marine Sediment Sand.</title>
        <authorList>
            <person name="Oh M."/>
            <person name="Kim J.H."/>
            <person name="Yoon J.H."/>
            <person name="Schumann P."/>
            <person name="Kim W."/>
        </authorList>
    </citation>
    <scope>NUCLEOTIDE SEQUENCE</scope>
    <source>
        <strain evidence="8">KCTC 49039</strain>
    </source>
</reference>
<comment type="catalytic activity">
    <reaction evidence="4 5">
        <text>an acyl phosphate + H2O = a carboxylate + phosphate + H(+)</text>
        <dbReference type="Rhea" id="RHEA:14965"/>
        <dbReference type="ChEBI" id="CHEBI:15377"/>
        <dbReference type="ChEBI" id="CHEBI:15378"/>
        <dbReference type="ChEBI" id="CHEBI:29067"/>
        <dbReference type="ChEBI" id="CHEBI:43474"/>
        <dbReference type="ChEBI" id="CHEBI:59918"/>
        <dbReference type="EC" id="3.6.1.7"/>
    </reaction>
</comment>
<evidence type="ECO:0000313" key="8">
    <source>
        <dbReference type="EMBL" id="MBD8078204.1"/>
    </source>
</evidence>
<name>A0A927IZ75_9MICO</name>
<sequence>MTVPDEVRAVVHGHVQGVGFRWATRGRLAELGLDGSATNRTDGTVEVVATGAGADLARLVSWLRGGGTPGRVTRVDVVPRA</sequence>
<evidence type="ECO:0000256" key="1">
    <source>
        <dbReference type="ARBA" id="ARBA00005614"/>
    </source>
</evidence>
<dbReference type="InterPro" id="IPR036046">
    <property type="entry name" value="Acylphosphatase-like_dom_sf"/>
</dbReference>
<dbReference type="Proteomes" id="UP000610846">
    <property type="component" value="Unassembled WGS sequence"/>
</dbReference>
<feature type="domain" description="Acylphosphatase-like" evidence="7">
    <location>
        <begin position="6"/>
        <end position="81"/>
    </location>
</feature>
<dbReference type="PROSITE" id="PS51160">
    <property type="entry name" value="ACYLPHOSPHATASE_3"/>
    <property type="match status" value="1"/>
</dbReference>
<evidence type="ECO:0000259" key="7">
    <source>
        <dbReference type="PROSITE" id="PS51160"/>
    </source>
</evidence>
<evidence type="ECO:0000313" key="9">
    <source>
        <dbReference type="Proteomes" id="UP000610846"/>
    </source>
</evidence>
<dbReference type="GO" id="GO:0003998">
    <property type="term" value="F:acylphosphatase activity"/>
    <property type="evidence" value="ECO:0007669"/>
    <property type="project" value="UniProtKB-EC"/>
</dbReference>